<evidence type="ECO:0000256" key="2">
    <source>
        <dbReference type="ARBA" id="ARBA00022801"/>
    </source>
</evidence>
<dbReference type="InterPro" id="IPR036264">
    <property type="entry name" value="Bact_exopeptidase_dim_dom"/>
</dbReference>
<evidence type="ECO:0000313" key="6">
    <source>
        <dbReference type="Proteomes" id="UP000366065"/>
    </source>
</evidence>
<evidence type="ECO:0000259" key="4">
    <source>
        <dbReference type="Pfam" id="PF07687"/>
    </source>
</evidence>
<dbReference type="GO" id="GO:0016787">
    <property type="term" value="F:hydrolase activity"/>
    <property type="evidence" value="ECO:0007669"/>
    <property type="project" value="UniProtKB-KW"/>
</dbReference>
<dbReference type="CDD" id="cd03884">
    <property type="entry name" value="M20_bAS"/>
    <property type="match status" value="1"/>
</dbReference>
<protein>
    <submittedName>
        <fullName evidence="5">Zn-dependent hydrolase</fullName>
    </submittedName>
</protein>
<keyword evidence="6" id="KW-1185">Reference proteome</keyword>
<dbReference type="Proteomes" id="UP000366065">
    <property type="component" value="Unassembled WGS sequence"/>
</dbReference>
<organism evidence="5 6">
    <name type="scientific">Pandoraea capi</name>
    <dbReference type="NCBI Taxonomy" id="2508286"/>
    <lineage>
        <taxon>Bacteria</taxon>
        <taxon>Pseudomonadati</taxon>
        <taxon>Pseudomonadota</taxon>
        <taxon>Betaproteobacteria</taxon>
        <taxon>Burkholderiales</taxon>
        <taxon>Burkholderiaceae</taxon>
        <taxon>Pandoraea</taxon>
    </lineage>
</organism>
<dbReference type="SUPFAM" id="SSF53187">
    <property type="entry name" value="Zn-dependent exopeptidases"/>
    <property type="match status" value="1"/>
</dbReference>
<dbReference type="Gene3D" id="3.40.630.10">
    <property type="entry name" value="Zn peptidases"/>
    <property type="match status" value="1"/>
</dbReference>
<dbReference type="NCBIfam" id="TIGR01879">
    <property type="entry name" value="hydantase"/>
    <property type="match status" value="1"/>
</dbReference>
<proteinExistence type="inferred from homology"/>
<dbReference type="EMBL" id="CABPRV010000008">
    <property type="protein sequence ID" value="VVE26555.1"/>
    <property type="molecule type" value="Genomic_DNA"/>
</dbReference>
<dbReference type="Pfam" id="PF07687">
    <property type="entry name" value="M20_dimer"/>
    <property type="match status" value="1"/>
</dbReference>
<reference evidence="5 6" key="1">
    <citation type="submission" date="2019-08" db="EMBL/GenBank/DDBJ databases">
        <authorList>
            <person name="Peeters C."/>
        </authorList>
    </citation>
    <scope>NUCLEOTIDE SEQUENCE [LARGE SCALE GENOMIC DNA]</scope>
    <source>
        <strain evidence="5 6">LMG 20602</strain>
    </source>
</reference>
<dbReference type="PANTHER" id="PTHR32494:SF5">
    <property type="entry name" value="ALLANTOATE AMIDOHYDROLASE"/>
    <property type="match status" value="1"/>
</dbReference>
<evidence type="ECO:0000256" key="3">
    <source>
        <dbReference type="SAM" id="MobiDB-lite"/>
    </source>
</evidence>
<dbReference type="Gene3D" id="3.30.70.360">
    <property type="match status" value="1"/>
</dbReference>
<dbReference type="InterPro" id="IPR010158">
    <property type="entry name" value="Amidase_Cbmase"/>
</dbReference>
<accession>A0ABY6W701</accession>
<comment type="similarity">
    <text evidence="1">Belongs to the peptidase M20 family.</text>
</comment>
<evidence type="ECO:0000313" key="5">
    <source>
        <dbReference type="EMBL" id="VVE26555.1"/>
    </source>
</evidence>
<feature type="region of interest" description="Disordered" evidence="3">
    <location>
        <begin position="1"/>
        <end position="21"/>
    </location>
</feature>
<dbReference type="PANTHER" id="PTHR32494">
    <property type="entry name" value="ALLANTOATE DEIMINASE-RELATED"/>
    <property type="match status" value="1"/>
</dbReference>
<dbReference type="InterPro" id="IPR002933">
    <property type="entry name" value="Peptidase_M20"/>
</dbReference>
<feature type="domain" description="Peptidase M20 dimerisation" evidence="4">
    <location>
        <begin position="250"/>
        <end position="349"/>
    </location>
</feature>
<dbReference type="PIRSF" id="PIRSF001235">
    <property type="entry name" value="Amidase_carbamoylase"/>
    <property type="match status" value="1"/>
</dbReference>
<dbReference type="SUPFAM" id="SSF55031">
    <property type="entry name" value="Bacterial exopeptidase dimerisation domain"/>
    <property type="match status" value="1"/>
</dbReference>
<dbReference type="RefSeq" id="WP_246182206.1">
    <property type="nucleotide sequence ID" value="NZ_CABPRV010000008.1"/>
</dbReference>
<dbReference type="Pfam" id="PF01546">
    <property type="entry name" value="Peptidase_M20"/>
    <property type="match status" value="1"/>
</dbReference>
<feature type="compositionally biased region" description="Polar residues" evidence="3">
    <location>
        <begin position="1"/>
        <end position="10"/>
    </location>
</feature>
<evidence type="ECO:0000256" key="1">
    <source>
        <dbReference type="ARBA" id="ARBA00006153"/>
    </source>
</evidence>
<feature type="compositionally biased region" description="Basic and acidic residues" evidence="3">
    <location>
        <begin position="11"/>
        <end position="21"/>
    </location>
</feature>
<name>A0ABY6W701_9BURK</name>
<keyword evidence="2 5" id="KW-0378">Hydrolase</keyword>
<gene>
    <name evidence="5" type="ORF">PCA20602_03423</name>
</gene>
<dbReference type="InterPro" id="IPR011650">
    <property type="entry name" value="Peptidase_M20_dimer"/>
</dbReference>
<comment type="caution">
    <text evidence="5">The sequence shown here is derived from an EMBL/GenBank/DDBJ whole genome shotgun (WGS) entry which is preliminary data.</text>
</comment>
<sequence>MSASPMSSHQAGDHGVDSGDADRHVRHLADDVTRDIADRVAAHVDPARLLDSIQTLASFGARADGGVDRPALSPVDLDARAWLVERASALGCEVHVDACANLFFRRPGAHDVPPVVTGSHADTQPTGGKLDGCYGVLAGMEVLATLAALDIRTHYPVDVVVWTNEEGTRFQPGAMGSSAYVEPSRLAQYLPVTDADCVPLADAIDAHTRALPGLTARSLAAPMRAFVELHIEQGPLLEMAGAPLGIVDGIQGVRWYDIRCEGMAAHAGTTPMAARRDAMTLACAVRAELEAIALSLGGEHTRVTFGRWSVTPNAINTIASQVTFSVDFRHPDPTVLARFDDALAQCVVRHGVSARALFQHAPVAFHPDVLGHVEQACASVCGPVPRLTSGAFHDAMYLAQHCPTAMLFVPSRGGISHNPAEATDDAHLVLGARALAHCITTLSHPF</sequence>